<dbReference type="GO" id="GO:0005886">
    <property type="term" value="C:plasma membrane"/>
    <property type="evidence" value="ECO:0007669"/>
    <property type="project" value="UniProtKB-SubCell"/>
</dbReference>
<dbReference type="EMBL" id="AWFB01000019">
    <property type="protein sequence ID" value="RAN33537.1"/>
    <property type="molecule type" value="Genomic_DNA"/>
</dbReference>
<dbReference type="InterPro" id="IPR051539">
    <property type="entry name" value="T4SS-coupling_protein"/>
</dbReference>
<dbReference type="STRING" id="1280941.HY2_11915"/>
<feature type="region of interest" description="Disordered" evidence="7">
    <location>
        <begin position="567"/>
        <end position="669"/>
    </location>
</feature>
<evidence type="ECO:0000256" key="7">
    <source>
        <dbReference type="SAM" id="MobiDB-lite"/>
    </source>
</evidence>
<dbReference type="RefSeq" id="WP_034826026.1">
    <property type="nucleotide sequence ID" value="NZ_AWFA01000016.1"/>
</dbReference>
<keyword evidence="6 8" id="KW-0472">Membrane</keyword>
<proteinExistence type="inferred from homology"/>
<dbReference type="Pfam" id="PF02534">
    <property type="entry name" value="T4SS-DNA_transf"/>
    <property type="match status" value="1"/>
</dbReference>
<gene>
    <name evidence="9" type="ORF">HY3_12825</name>
</gene>
<dbReference type="Proteomes" id="UP000249123">
    <property type="component" value="Unassembled WGS sequence"/>
</dbReference>
<dbReference type="eggNOG" id="COG3505">
    <property type="taxonomic scope" value="Bacteria"/>
</dbReference>
<feature type="compositionally biased region" description="Basic and acidic residues" evidence="7">
    <location>
        <begin position="605"/>
        <end position="619"/>
    </location>
</feature>
<dbReference type="InterPro" id="IPR027417">
    <property type="entry name" value="P-loop_NTPase"/>
</dbReference>
<dbReference type="CDD" id="cd01127">
    <property type="entry name" value="TrwB_TraG_TraD_VirD4"/>
    <property type="match status" value="1"/>
</dbReference>
<evidence type="ECO:0000256" key="1">
    <source>
        <dbReference type="ARBA" id="ARBA00004651"/>
    </source>
</evidence>
<comment type="similarity">
    <text evidence="2">Belongs to the VirD4/TraG family.</text>
</comment>
<keyword evidence="5 8" id="KW-1133">Transmembrane helix</keyword>
<dbReference type="AlphaFoldDB" id="A0A062U3S6"/>
<feature type="transmembrane region" description="Helical" evidence="8">
    <location>
        <begin position="83"/>
        <end position="103"/>
    </location>
</feature>
<feature type="transmembrane region" description="Helical" evidence="8">
    <location>
        <begin position="53"/>
        <end position="71"/>
    </location>
</feature>
<dbReference type="SUPFAM" id="SSF52540">
    <property type="entry name" value="P-loop containing nucleoside triphosphate hydrolases"/>
    <property type="match status" value="1"/>
</dbReference>
<dbReference type="OrthoDB" id="9759295at2"/>
<evidence type="ECO:0000256" key="2">
    <source>
        <dbReference type="ARBA" id="ARBA00008806"/>
    </source>
</evidence>
<keyword evidence="10" id="KW-1185">Reference proteome</keyword>
<comment type="caution">
    <text evidence="9">The sequence shown here is derived from an EMBL/GenBank/DDBJ whole genome shotgun (WGS) entry which is preliminary data.</text>
</comment>
<sequence>MAIKTQQTQATRILWGQIIIVSLVAVGFVWAATQWTAWRLGFQPQLGAPMTDVLGWPVYPPWSFFVWWYFYDAYAPRVFVEGAIIAGSGGIAAIAVAIFLSVLRAREARDVTTYGSARWAERRHVEASGLLAADGVVLGRFENHYLRHDGPEHVLCFAPTRSGKGVGLVVPSLLTWPGSAIVHDIKGENWQLTAGWRARFTRTILFDPTDAKSAAYNPLLEVRRGDSEVRDVQNVADILVDPEGLLERRNHWEKTSHSLLVGAILHVLYAEADKTLSGVAAFLSDPGQPIEATLAAMMRTPHLGDRPHPVVAQAARELLNKSENERSGVLSTAMSFLGLYRDPVVAKVTSRCDWRIRDLVSGAQPTTLYLVVPPSDISRTKPLVRLVLNQIGRRLTEELNANRKRHRLLLMLDEFPALGRLDFFESQLAFMAGYGLKAFLIAQSLNQIEKAYGQNNAILDNCHVRVSFATNDERTAKRVSDALGTATEMRAMKNYAGHRLSPWLGHLMVSRQETARPLLTPGEIMQLPPDDEIVLVSGAPPVRGKKARYYTDPQLKARILSPPKLMAEPTVSKELQADDWSDRAPVTAPKPSKRASSDAGEDADGGIRREPELPEHEDIAPEPAPSAREEFAALDDEPDDDAQRARQMQGQFRSIARQASLDPDDGIEL</sequence>
<dbReference type="Gene3D" id="3.40.50.300">
    <property type="entry name" value="P-loop containing nucleotide triphosphate hydrolases"/>
    <property type="match status" value="1"/>
</dbReference>
<evidence type="ECO:0000256" key="8">
    <source>
        <dbReference type="SAM" id="Phobius"/>
    </source>
</evidence>
<name>A0A062U3S6_9PROT</name>
<dbReference type="PANTHER" id="PTHR37937">
    <property type="entry name" value="CONJUGATIVE TRANSFER: DNA TRANSPORT"/>
    <property type="match status" value="1"/>
</dbReference>
<evidence type="ECO:0000313" key="10">
    <source>
        <dbReference type="Proteomes" id="UP000249123"/>
    </source>
</evidence>
<accession>A0A062U3S6</accession>
<reference evidence="9 10" key="1">
    <citation type="submission" date="2013-04" db="EMBL/GenBank/DDBJ databases">
        <title>Hyphomonas sp. T24B3 Genome Sequencing.</title>
        <authorList>
            <person name="Lai Q."/>
            <person name="Shao Z."/>
        </authorList>
    </citation>
    <scope>NUCLEOTIDE SEQUENCE [LARGE SCALE GENOMIC DNA]</scope>
    <source>
        <strain evidence="9 10">T24B3</strain>
    </source>
</reference>
<feature type="transmembrane region" description="Helical" evidence="8">
    <location>
        <begin position="12"/>
        <end position="33"/>
    </location>
</feature>
<organism evidence="9 10">
    <name type="scientific">Hyphomonas pacifica</name>
    <dbReference type="NCBI Taxonomy" id="1280941"/>
    <lineage>
        <taxon>Bacteria</taxon>
        <taxon>Pseudomonadati</taxon>
        <taxon>Pseudomonadota</taxon>
        <taxon>Alphaproteobacteria</taxon>
        <taxon>Hyphomonadales</taxon>
        <taxon>Hyphomonadaceae</taxon>
        <taxon>Hyphomonas</taxon>
    </lineage>
</organism>
<keyword evidence="4 8" id="KW-0812">Transmembrane</keyword>
<evidence type="ECO:0000256" key="4">
    <source>
        <dbReference type="ARBA" id="ARBA00022692"/>
    </source>
</evidence>
<evidence type="ECO:0000313" key="9">
    <source>
        <dbReference type="EMBL" id="RAN33537.1"/>
    </source>
</evidence>
<evidence type="ECO:0000256" key="3">
    <source>
        <dbReference type="ARBA" id="ARBA00022475"/>
    </source>
</evidence>
<dbReference type="InterPro" id="IPR003688">
    <property type="entry name" value="TraG/VirD4"/>
</dbReference>
<dbReference type="PANTHER" id="PTHR37937:SF1">
    <property type="entry name" value="CONJUGATIVE TRANSFER: DNA TRANSPORT"/>
    <property type="match status" value="1"/>
</dbReference>
<dbReference type="NCBIfam" id="NF010450">
    <property type="entry name" value="PRK13876.1"/>
    <property type="match status" value="1"/>
</dbReference>
<comment type="subcellular location">
    <subcellularLocation>
        <location evidence="1">Cell membrane</location>
        <topology evidence="1">Multi-pass membrane protein</topology>
    </subcellularLocation>
</comment>
<evidence type="ECO:0000256" key="5">
    <source>
        <dbReference type="ARBA" id="ARBA00022989"/>
    </source>
</evidence>
<keyword evidence="3" id="KW-1003">Cell membrane</keyword>
<evidence type="ECO:0000256" key="6">
    <source>
        <dbReference type="ARBA" id="ARBA00023136"/>
    </source>
</evidence>
<protein>
    <submittedName>
        <fullName evidence="9">Conjugal transfer protein TraG</fullName>
    </submittedName>
</protein>